<dbReference type="EMBL" id="JABFAF010000002">
    <property type="protein sequence ID" value="MBA0849438.1"/>
    <property type="molecule type" value="Genomic_DNA"/>
</dbReference>
<name>A0A7J9KSN5_GOSSC</name>
<organism evidence="2 3">
    <name type="scientific">Gossypium schwendimanii</name>
    <name type="common">Cotton</name>
    <dbReference type="NCBI Taxonomy" id="34291"/>
    <lineage>
        <taxon>Eukaryota</taxon>
        <taxon>Viridiplantae</taxon>
        <taxon>Streptophyta</taxon>
        <taxon>Embryophyta</taxon>
        <taxon>Tracheophyta</taxon>
        <taxon>Spermatophyta</taxon>
        <taxon>Magnoliopsida</taxon>
        <taxon>eudicotyledons</taxon>
        <taxon>Gunneridae</taxon>
        <taxon>Pentapetalae</taxon>
        <taxon>rosids</taxon>
        <taxon>malvids</taxon>
        <taxon>Malvales</taxon>
        <taxon>Malvaceae</taxon>
        <taxon>Malvoideae</taxon>
        <taxon>Gossypium</taxon>
    </lineage>
</organism>
<dbReference type="AlphaFoldDB" id="A0A7J9KSN5"/>
<evidence type="ECO:0000313" key="2">
    <source>
        <dbReference type="EMBL" id="MBA0849438.1"/>
    </source>
</evidence>
<reference evidence="2 3" key="1">
    <citation type="journal article" date="2019" name="Genome Biol. Evol.">
        <title>Insights into the evolution of the New World diploid cottons (Gossypium, subgenus Houzingenia) based on genome sequencing.</title>
        <authorList>
            <person name="Grover C.E."/>
            <person name="Arick M.A. 2nd"/>
            <person name="Thrash A."/>
            <person name="Conover J.L."/>
            <person name="Sanders W.S."/>
            <person name="Peterson D.G."/>
            <person name="Frelichowski J.E."/>
            <person name="Scheffler J.A."/>
            <person name="Scheffler B.E."/>
            <person name="Wendel J.F."/>
        </authorList>
    </citation>
    <scope>NUCLEOTIDE SEQUENCE [LARGE SCALE GENOMIC DNA]</scope>
    <source>
        <strain evidence="2">1</strain>
        <tissue evidence="2">Leaf</tissue>
    </source>
</reference>
<dbReference type="OrthoDB" id="1021079at2759"/>
<keyword evidence="3" id="KW-1185">Reference proteome</keyword>
<proteinExistence type="predicted"/>
<dbReference type="Proteomes" id="UP000593576">
    <property type="component" value="Unassembled WGS sequence"/>
</dbReference>
<evidence type="ECO:0000259" key="1">
    <source>
        <dbReference type="Pfam" id="PF13966"/>
    </source>
</evidence>
<accession>A0A7J9KSN5</accession>
<dbReference type="InterPro" id="IPR026960">
    <property type="entry name" value="RVT-Znf"/>
</dbReference>
<feature type="domain" description="Reverse transcriptase zinc-binding" evidence="1">
    <location>
        <begin position="16"/>
        <end position="79"/>
    </location>
</feature>
<protein>
    <recommendedName>
        <fullName evidence="1">Reverse transcriptase zinc-binding domain-containing protein</fullName>
    </recommendedName>
</protein>
<sequence length="99" mass="11312">MLSSSDDSVKDLWMEHARCWNIKKVHRLVFVWRVGYEILPTNVKIASIRNGFNESCPRCGANIETLLHALCECATSREVLTIGGWDLSNNEKPYDKCIN</sequence>
<dbReference type="Pfam" id="PF13966">
    <property type="entry name" value="zf-RVT"/>
    <property type="match status" value="1"/>
</dbReference>
<comment type="caution">
    <text evidence="2">The sequence shown here is derived from an EMBL/GenBank/DDBJ whole genome shotgun (WGS) entry which is preliminary data.</text>
</comment>
<evidence type="ECO:0000313" key="3">
    <source>
        <dbReference type="Proteomes" id="UP000593576"/>
    </source>
</evidence>
<gene>
    <name evidence="2" type="ORF">Goshw_016037</name>
</gene>